<comment type="caution">
    <text evidence="2">The sequence shown here is derived from an EMBL/GenBank/DDBJ whole genome shotgun (WGS) entry which is preliminary data.</text>
</comment>
<dbReference type="EMBL" id="JBHMQT010000015">
    <property type="protein sequence ID" value="MFC0862688.1"/>
    <property type="molecule type" value="Genomic_DNA"/>
</dbReference>
<evidence type="ECO:0000256" key="1">
    <source>
        <dbReference type="SAM" id="MobiDB-lite"/>
    </source>
</evidence>
<reference evidence="2 3" key="1">
    <citation type="submission" date="2024-09" db="EMBL/GenBank/DDBJ databases">
        <authorList>
            <person name="Sun Q."/>
            <person name="Mori K."/>
        </authorList>
    </citation>
    <scope>NUCLEOTIDE SEQUENCE [LARGE SCALE GENOMIC DNA]</scope>
    <source>
        <strain evidence="2 3">TBRC 1851</strain>
    </source>
</reference>
<dbReference type="InterPro" id="IPR049749">
    <property type="entry name" value="SCO2521-like"/>
</dbReference>
<feature type="region of interest" description="Disordered" evidence="1">
    <location>
        <begin position="127"/>
        <end position="163"/>
    </location>
</feature>
<keyword evidence="3" id="KW-1185">Reference proteome</keyword>
<name>A0ABV6U2J7_9ACTN</name>
<sequence length="341" mass="37230">MLVMGEVHTGLLQNSGEVAASTCQRLLGLLAGQTVRVSRRPIVHAVSPDRLTGVDCRLPSASQSRVRGVGTVLTRCSITGGRVVQGSSYVRIVRAAVDRRLPWSHYLARPGVMEVLGKAKPRDLADGFTDELPGDRLSGASADRTRPDPARADPARGDRGSGWSGSAPLDLGAISGRFVDLVQSSPLLDRRAPFKIPRTRLRWVAEIAPESGAPAMRFTLHNDQLRTLRLVHDGEFTPAVAELCEDLALHDWLLTTLLVIVERALTGGAPGPEAVAKLTPAVDHLLHLWMPAARVDETLTPLWEGLERYPGFTRQWQSLVDRIRDQISVNMLTLLIRKGGW</sequence>
<evidence type="ECO:0000313" key="2">
    <source>
        <dbReference type="EMBL" id="MFC0862688.1"/>
    </source>
</evidence>
<organism evidence="2 3">
    <name type="scientific">Sphaerimonospora cavernae</name>
    <dbReference type="NCBI Taxonomy" id="1740611"/>
    <lineage>
        <taxon>Bacteria</taxon>
        <taxon>Bacillati</taxon>
        <taxon>Actinomycetota</taxon>
        <taxon>Actinomycetes</taxon>
        <taxon>Streptosporangiales</taxon>
        <taxon>Streptosporangiaceae</taxon>
        <taxon>Sphaerimonospora</taxon>
    </lineage>
</organism>
<dbReference type="RefSeq" id="WP_394300887.1">
    <property type="nucleotide sequence ID" value="NZ_JBHMQT010000015.1"/>
</dbReference>
<accession>A0ABV6U2J7</accession>
<protein>
    <submittedName>
        <fullName evidence="2">SCO2521 family protein</fullName>
    </submittedName>
</protein>
<proteinExistence type="predicted"/>
<dbReference type="NCBIfam" id="NF040565">
    <property type="entry name" value="SCO2521_fam"/>
    <property type="match status" value="2"/>
</dbReference>
<evidence type="ECO:0000313" key="3">
    <source>
        <dbReference type="Proteomes" id="UP001589870"/>
    </source>
</evidence>
<feature type="compositionally biased region" description="Basic and acidic residues" evidence="1">
    <location>
        <begin position="143"/>
        <end position="159"/>
    </location>
</feature>
<dbReference type="Proteomes" id="UP001589870">
    <property type="component" value="Unassembled WGS sequence"/>
</dbReference>
<gene>
    <name evidence="2" type="ORF">ACFHYQ_10305</name>
</gene>